<keyword evidence="3" id="KW-1185">Reference proteome</keyword>
<dbReference type="AlphaFoldDB" id="A0AA35WXB3"/>
<protein>
    <submittedName>
        <fullName evidence="2">Uncharacterized protein</fullName>
    </submittedName>
</protein>
<dbReference type="EMBL" id="CASHTH010002455">
    <property type="protein sequence ID" value="CAI8030057.1"/>
    <property type="molecule type" value="Genomic_DNA"/>
</dbReference>
<evidence type="ECO:0000256" key="1">
    <source>
        <dbReference type="SAM" id="MobiDB-lite"/>
    </source>
</evidence>
<name>A0AA35WXB3_GEOBA</name>
<accession>A0AA35WXB3</accession>
<gene>
    <name evidence="2" type="ORF">GBAR_LOCUS17030</name>
</gene>
<sequence length="199" mass="21493">MSEPGLTPAASASGYHTPDNQTTRSSSSDSVGSFHTANPIDSERSSPWVHTDVEGWQTPQPEYLSSLEAPSLDGDNTLLVAEADRPHPYTSLPPPGTEETDEEVTLRNNPSPPQDMEDSVTRGAEGEARNWIGQPKLIPADSDTIPPCPEKRPLPENSVRGASRNHSTGTAIRETTPLLRSDTSSMQSSERECDCCILL</sequence>
<reference evidence="2" key="1">
    <citation type="submission" date="2023-03" db="EMBL/GenBank/DDBJ databases">
        <authorList>
            <person name="Steffen K."/>
            <person name="Cardenas P."/>
        </authorList>
    </citation>
    <scope>NUCLEOTIDE SEQUENCE</scope>
</reference>
<organism evidence="2 3">
    <name type="scientific">Geodia barretti</name>
    <name type="common">Barrett's horny sponge</name>
    <dbReference type="NCBI Taxonomy" id="519541"/>
    <lineage>
        <taxon>Eukaryota</taxon>
        <taxon>Metazoa</taxon>
        <taxon>Porifera</taxon>
        <taxon>Demospongiae</taxon>
        <taxon>Heteroscleromorpha</taxon>
        <taxon>Tetractinellida</taxon>
        <taxon>Astrophorina</taxon>
        <taxon>Geodiidae</taxon>
        <taxon>Geodia</taxon>
    </lineage>
</organism>
<feature type="region of interest" description="Disordered" evidence="1">
    <location>
        <begin position="1"/>
        <end position="192"/>
    </location>
</feature>
<evidence type="ECO:0000313" key="3">
    <source>
        <dbReference type="Proteomes" id="UP001174909"/>
    </source>
</evidence>
<proteinExistence type="predicted"/>
<evidence type="ECO:0000313" key="2">
    <source>
        <dbReference type="EMBL" id="CAI8030057.1"/>
    </source>
</evidence>
<comment type="caution">
    <text evidence="2">The sequence shown here is derived from an EMBL/GenBank/DDBJ whole genome shotgun (WGS) entry which is preliminary data.</text>
</comment>
<dbReference type="Proteomes" id="UP001174909">
    <property type="component" value="Unassembled WGS sequence"/>
</dbReference>